<comment type="caution">
    <text evidence="1">The sequence shown here is derived from an EMBL/GenBank/DDBJ whole genome shotgun (WGS) entry which is preliminary data.</text>
</comment>
<sequence>MYITYCETCNDLVDIEILKDQQLHHPIYHVDYLGKRSFCIKCKSEVFNDDLIWENDEIAKKIFEESNKNFSK</sequence>
<keyword evidence="2" id="KW-1185">Reference proteome</keyword>
<accession>A0A1B8RUI8</accession>
<dbReference type="Proteomes" id="UP000092714">
    <property type="component" value="Unassembled WGS sequence"/>
</dbReference>
<dbReference type="RefSeq" id="WP_065254174.1">
    <property type="nucleotide sequence ID" value="NZ_MAPZ01000005.1"/>
</dbReference>
<gene>
    <name evidence="1" type="ORF">CP373A1_00080</name>
</gene>
<proteinExistence type="predicted"/>
<dbReference type="OrthoDB" id="3213544at2"/>
<organism evidence="1 2">
    <name type="scientific">Clostridium paraputrificum</name>
    <dbReference type="NCBI Taxonomy" id="29363"/>
    <lineage>
        <taxon>Bacteria</taxon>
        <taxon>Bacillati</taxon>
        <taxon>Bacillota</taxon>
        <taxon>Clostridia</taxon>
        <taxon>Eubacteriales</taxon>
        <taxon>Clostridiaceae</taxon>
        <taxon>Clostridium</taxon>
    </lineage>
</organism>
<dbReference type="EMBL" id="MAPZ01000005">
    <property type="protein sequence ID" value="OBY12503.1"/>
    <property type="molecule type" value="Genomic_DNA"/>
</dbReference>
<dbReference type="AlphaFoldDB" id="A0A1B8RUI8"/>
<protein>
    <submittedName>
        <fullName evidence="1">Uncharacterized protein</fullName>
    </submittedName>
</protein>
<evidence type="ECO:0000313" key="2">
    <source>
        <dbReference type="Proteomes" id="UP000092714"/>
    </source>
</evidence>
<evidence type="ECO:0000313" key="1">
    <source>
        <dbReference type="EMBL" id="OBY12503.1"/>
    </source>
</evidence>
<reference evidence="1 2" key="1">
    <citation type="submission" date="2016-06" db="EMBL/GenBank/DDBJ databases">
        <authorList>
            <person name="Kjaerup R.B."/>
            <person name="Dalgaard T.S."/>
            <person name="Juul-Madsen H.R."/>
        </authorList>
    </citation>
    <scope>NUCLEOTIDE SEQUENCE [LARGE SCALE GENOMIC DNA]</scope>
    <source>
        <strain evidence="1 2">373-A1</strain>
    </source>
</reference>
<name>A0A1B8RUI8_9CLOT</name>